<reference evidence="3 4" key="1">
    <citation type="submission" date="2024-10" db="EMBL/GenBank/DDBJ databases">
        <title>The Natural Products Discovery Center: Release of the First 8490 Sequenced Strains for Exploring Actinobacteria Biosynthetic Diversity.</title>
        <authorList>
            <person name="Kalkreuter E."/>
            <person name="Kautsar S.A."/>
            <person name="Yang D."/>
            <person name="Bader C.D."/>
            <person name="Teijaro C.N."/>
            <person name="Fluegel L."/>
            <person name="Davis C.M."/>
            <person name="Simpson J.R."/>
            <person name="Lauterbach L."/>
            <person name="Steele A.D."/>
            <person name="Gui C."/>
            <person name="Meng S."/>
            <person name="Li G."/>
            <person name="Viehrig K."/>
            <person name="Ye F."/>
            <person name="Su P."/>
            <person name="Kiefer A.F."/>
            <person name="Nichols A."/>
            <person name="Cepeda A.J."/>
            <person name="Yan W."/>
            <person name="Fan B."/>
            <person name="Jiang Y."/>
            <person name="Adhikari A."/>
            <person name="Zheng C.-J."/>
            <person name="Schuster L."/>
            <person name="Cowan T.M."/>
            <person name="Smanski M.J."/>
            <person name="Chevrette M.G."/>
            <person name="De Carvalho L.P.S."/>
            <person name="Shen B."/>
        </authorList>
    </citation>
    <scope>NUCLEOTIDE SEQUENCE [LARGE SCALE GENOMIC DNA]</scope>
    <source>
        <strain evidence="3 4">NPDC000140</strain>
    </source>
</reference>
<sequence length="139" mass="14910">MTATVSAREAYRLELTELAADDPRIVCLEADLGGPKHCFQDRFPDRFLNLGIAEASAVDIAVGLASAGLRPFVSTFATFAAFRAGGECQARPRVPRCPRGPGQPVRRGVRRVVRADPPLPGGPRGDAEPAGCADRRTRR</sequence>
<dbReference type="InterPro" id="IPR005475">
    <property type="entry name" value="Transketolase-like_Pyr-bd"/>
</dbReference>
<dbReference type="SMART" id="SM00861">
    <property type="entry name" value="Transket_pyr"/>
    <property type="match status" value="1"/>
</dbReference>
<dbReference type="PANTHER" id="PTHR43825">
    <property type="entry name" value="PYRUVATE DEHYDROGENASE E1 COMPONENT"/>
    <property type="match status" value="1"/>
</dbReference>
<dbReference type="EMBL" id="JBIAZM010000004">
    <property type="protein sequence ID" value="MFF5200794.1"/>
    <property type="molecule type" value="Genomic_DNA"/>
</dbReference>
<dbReference type="Pfam" id="PF02779">
    <property type="entry name" value="Transket_pyr"/>
    <property type="match status" value="1"/>
</dbReference>
<dbReference type="Proteomes" id="UP001602287">
    <property type="component" value="Unassembled WGS sequence"/>
</dbReference>
<keyword evidence="4" id="KW-1185">Reference proteome</keyword>
<feature type="compositionally biased region" description="Low complexity" evidence="1">
    <location>
        <begin position="97"/>
        <end position="106"/>
    </location>
</feature>
<gene>
    <name evidence="3" type="ORF">ACFY3B_14425</name>
</gene>
<evidence type="ECO:0000256" key="1">
    <source>
        <dbReference type="SAM" id="MobiDB-lite"/>
    </source>
</evidence>
<accession>A0ABW6VT34</accession>
<comment type="caution">
    <text evidence="3">The sequence shown here is derived from an EMBL/GenBank/DDBJ whole genome shotgun (WGS) entry which is preliminary data.</text>
</comment>
<dbReference type="InterPro" id="IPR029061">
    <property type="entry name" value="THDP-binding"/>
</dbReference>
<evidence type="ECO:0000313" key="3">
    <source>
        <dbReference type="EMBL" id="MFF5200794.1"/>
    </source>
</evidence>
<dbReference type="Gene3D" id="3.40.50.970">
    <property type="match status" value="1"/>
</dbReference>
<organism evidence="3 4">
    <name type="scientific">Micromonospora parva</name>
    <dbReference type="NCBI Taxonomy" id="1464048"/>
    <lineage>
        <taxon>Bacteria</taxon>
        <taxon>Bacillati</taxon>
        <taxon>Actinomycetota</taxon>
        <taxon>Actinomycetes</taxon>
        <taxon>Micromonosporales</taxon>
        <taxon>Micromonosporaceae</taxon>
        <taxon>Micromonospora</taxon>
    </lineage>
</organism>
<protein>
    <recommendedName>
        <fullName evidence="2">Transketolase-like pyrimidine-binding domain-containing protein</fullName>
    </recommendedName>
</protein>
<proteinExistence type="predicted"/>
<evidence type="ECO:0000313" key="4">
    <source>
        <dbReference type="Proteomes" id="UP001602287"/>
    </source>
</evidence>
<dbReference type="SUPFAM" id="SSF52518">
    <property type="entry name" value="Thiamin diphosphate-binding fold (THDP-binding)"/>
    <property type="match status" value="1"/>
</dbReference>
<evidence type="ECO:0000259" key="2">
    <source>
        <dbReference type="SMART" id="SM00861"/>
    </source>
</evidence>
<feature type="region of interest" description="Disordered" evidence="1">
    <location>
        <begin position="93"/>
        <end position="139"/>
    </location>
</feature>
<name>A0ABW6VT34_9ACTN</name>
<feature type="domain" description="Transketolase-like pyrimidine-binding" evidence="2">
    <location>
        <begin position="5"/>
        <end position="130"/>
    </location>
</feature>
<dbReference type="RefSeq" id="WP_387220327.1">
    <property type="nucleotide sequence ID" value="NZ_JBIAZM010000004.1"/>
</dbReference>
<dbReference type="InterPro" id="IPR051157">
    <property type="entry name" value="PDH/Transketolase"/>
</dbReference>
<dbReference type="PANTHER" id="PTHR43825:SF1">
    <property type="entry name" value="TRANSKETOLASE-LIKE PYRIMIDINE-BINDING DOMAIN-CONTAINING PROTEIN"/>
    <property type="match status" value="1"/>
</dbReference>